<dbReference type="GO" id="GO:0003824">
    <property type="term" value="F:catalytic activity"/>
    <property type="evidence" value="ECO:0007669"/>
    <property type="project" value="InterPro"/>
</dbReference>
<dbReference type="Proteomes" id="UP000182204">
    <property type="component" value="Chromosome"/>
</dbReference>
<dbReference type="InterPro" id="IPR050128">
    <property type="entry name" value="Sulfate_adenylyltrnsfr_sub2"/>
</dbReference>
<evidence type="ECO:0000313" key="2">
    <source>
        <dbReference type="Proteomes" id="UP000182204"/>
    </source>
</evidence>
<gene>
    <name evidence="1" type="ORF">NPD5_3830</name>
</gene>
<dbReference type="EMBL" id="CP013243">
    <property type="protein sequence ID" value="APH13528.1"/>
    <property type="molecule type" value="Genomic_DNA"/>
</dbReference>
<organism evidence="1 2">
    <name type="scientific">Clostridium sporogenes</name>
    <dbReference type="NCBI Taxonomy" id="1509"/>
    <lineage>
        <taxon>Bacteria</taxon>
        <taxon>Bacillati</taxon>
        <taxon>Bacillota</taxon>
        <taxon>Clostridia</taxon>
        <taxon>Eubacteriales</taxon>
        <taxon>Clostridiaceae</taxon>
        <taxon>Clostridium</taxon>
    </lineage>
</organism>
<dbReference type="PANTHER" id="PTHR43196">
    <property type="entry name" value="SULFATE ADENYLYLTRANSFERASE SUBUNIT 2"/>
    <property type="match status" value="1"/>
</dbReference>
<name>A0A1J1CRK3_CLOSG</name>
<sequence length="490" mass="58639">MEYYQDNLMNYCQKEIKGEAFRYILKPFIYIELLDKKENIKKLERKYIRENQSFYNSWNNYDKWMDFENKYYGTKIYKETDDRICCYEIFTNAFSKLYTIGVVAIEVQKDNILIEHLIKYLLENKIKIRLFYKIQPLNNVNILKIDSKYKHKLIKAYVAISEEVAFKNELKNNDGESIHEIKEQILIRIKDAINYGYCRDHDGLINSFLKHYDAPKPENRASIVNILKKYGIKFTVDKIEGMKGYIKRLLQNYKVKLLQIIKRCKKVANFSGGKDSAFMIIKALEKGMKFDHIIFADTGLEYPEMYKYIDKFEQYIKQNVIRLKAKITFDDWFYKPFAYGKNEGKIHGFPYTVGDGCWVKRELKIKSMEAFKKYINDPVVDYIGIAADEPKRYKKLILEKQQAPLVDWGITENNCRNELESMGLLNPLYYKFKRLGCWLCPKQCMNSLRILYKDYPELWEKLRIYQQHDYKSFKPNLSVDDLERKIKQMG</sequence>
<dbReference type="PANTHER" id="PTHR43196:SF2">
    <property type="entry name" value="PHOSPHOADENOSINE PHOSPHOSULFATE REDUCTASE"/>
    <property type="match status" value="1"/>
</dbReference>
<accession>A0A1J1CRK3</accession>
<dbReference type="RefSeq" id="WP_072587009.1">
    <property type="nucleotide sequence ID" value="NZ_CP013241.1"/>
</dbReference>
<reference evidence="1 2" key="1">
    <citation type="submission" date="2015-11" db="EMBL/GenBank/DDBJ databases">
        <authorList>
            <person name="Hill K.K."/>
            <person name="Shirey T.B."/>
            <person name="Raphael B."/>
            <person name="Daligault H.E."/>
            <person name="Davenport K.W."/>
            <person name="Bruce D.C."/>
            <person name="Foley B.T."/>
            <person name="Johnson S.L."/>
        </authorList>
    </citation>
    <scope>NUCLEOTIDE SEQUENCE [LARGE SCALE GENOMIC DNA]</scope>
    <source>
        <strain evidence="1 2">CDC_1632</strain>
    </source>
</reference>
<protein>
    <submittedName>
        <fullName evidence="1">Phosphoadenosine phosphosulfate reductase family protein</fullName>
    </submittedName>
</protein>
<dbReference type="InterPro" id="IPR014729">
    <property type="entry name" value="Rossmann-like_a/b/a_fold"/>
</dbReference>
<dbReference type="SUPFAM" id="SSF52402">
    <property type="entry name" value="Adenine nucleotide alpha hydrolases-like"/>
    <property type="match status" value="1"/>
</dbReference>
<proteinExistence type="predicted"/>
<dbReference type="Gene3D" id="3.40.50.620">
    <property type="entry name" value="HUPs"/>
    <property type="match status" value="1"/>
</dbReference>
<dbReference type="InterPro" id="IPR002500">
    <property type="entry name" value="PAPS_reduct_dom"/>
</dbReference>
<dbReference type="Pfam" id="PF01507">
    <property type="entry name" value="PAPS_reduct"/>
    <property type="match status" value="1"/>
</dbReference>
<evidence type="ECO:0000313" key="1">
    <source>
        <dbReference type="EMBL" id="APH13528.1"/>
    </source>
</evidence>
<dbReference type="AlphaFoldDB" id="A0A1J1CRK3"/>